<dbReference type="SUPFAM" id="SSF51735">
    <property type="entry name" value="NAD(P)-binding Rossmann-fold domains"/>
    <property type="match status" value="1"/>
</dbReference>
<dbReference type="AlphaFoldDB" id="A0A927N081"/>
<sequence>MTITLVTGGNKGLGHETARRLIEAGHTVYIGARDAGRGHAAADELGARLLLLDVTDDASVDAAVAELTRREGRLDVLINNAGIFEGMVKPEDVTAADMRRIYEVNVFGLVRVTHAFLPLLRTSDSPVVVNVSSGLGSFGVVTDPDRHEYGFALPIYASSKAAVNMLTVQYAKAFPELRTNAVEPGFSATDLHGMSGAGIQSVEEGAEMIVRLATISPDGPVGTFSDRAGVLPW</sequence>
<reference evidence="5" key="1">
    <citation type="submission" date="2020-10" db="EMBL/GenBank/DDBJ databases">
        <title>Sequencing the genomes of 1000 actinobacteria strains.</title>
        <authorList>
            <person name="Klenk H.-P."/>
        </authorList>
    </citation>
    <scope>NUCLEOTIDE SEQUENCE</scope>
    <source>
        <strain evidence="5">DSM 45354</strain>
    </source>
</reference>
<keyword evidence="6" id="KW-1185">Reference proteome</keyword>
<dbReference type="PRINTS" id="PR00081">
    <property type="entry name" value="GDHRDH"/>
</dbReference>
<evidence type="ECO:0000256" key="4">
    <source>
        <dbReference type="RuleBase" id="RU000363"/>
    </source>
</evidence>
<dbReference type="RefSeq" id="WP_192753621.1">
    <property type="nucleotide sequence ID" value="NZ_BAABJL010000057.1"/>
</dbReference>
<proteinExistence type="inferred from homology"/>
<dbReference type="Proteomes" id="UP000638648">
    <property type="component" value="Unassembled WGS sequence"/>
</dbReference>
<dbReference type="PROSITE" id="PS00061">
    <property type="entry name" value="ADH_SHORT"/>
    <property type="match status" value="1"/>
</dbReference>
<name>A0A927N081_9ACTN</name>
<keyword evidence="3" id="KW-0560">Oxidoreductase</keyword>
<evidence type="ECO:0000256" key="2">
    <source>
        <dbReference type="ARBA" id="ARBA00022857"/>
    </source>
</evidence>
<dbReference type="InterPro" id="IPR002347">
    <property type="entry name" value="SDR_fam"/>
</dbReference>
<dbReference type="InterPro" id="IPR020904">
    <property type="entry name" value="Sc_DH/Rdtase_CS"/>
</dbReference>
<dbReference type="InterPro" id="IPR036291">
    <property type="entry name" value="NAD(P)-bd_dom_sf"/>
</dbReference>
<evidence type="ECO:0000313" key="6">
    <source>
        <dbReference type="Proteomes" id="UP000638648"/>
    </source>
</evidence>
<evidence type="ECO:0000313" key="5">
    <source>
        <dbReference type="EMBL" id="MBE1610221.1"/>
    </source>
</evidence>
<accession>A0A927N081</accession>
<keyword evidence="2" id="KW-0521">NADP</keyword>
<dbReference type="PANTHER" id="PTHR43490:SF99">
    <property type="entry name" value="SHORT-CHAIN DEHYDROGENASE_REDUCTASE"/>
    <property type="match status" value="1"/>
</dbReference>
<dbReference type="EMBL" id="JADBEM010000001">
    <property type="protein sequence ID" value="MBE1610221.1"/>
    <property type="molecule type" value="Genomic_DNA"/>
</dbReference>
<protein>
    <submittedName>
        <fullName evidence="5">NAD(P)-dependent dehydrogenase (Short-subunit alcohol dehydrogenase family)</fullName>
    </submittedName>
</protein>
<gene>
    <name evidence="5" type="ORF">HEB94_007069</name>
</gene>
<organism evidence="5 6">
    <name type="scientific">Actinopolymorpha pittospori</name>
    <dbReference type="NCBI Taxonomy" id="648752"/>
    <lineage>
        <taxon>Bacteria</taxon>
        <taxon>Bacillati</taxon>
        <taxon>Actinomycetota</taxon>
        <taxon>Actinomycetes</taxon>
        <taxon>Propionibacteriales</taxon>
        <taxon>Actinopolymorphaceae</taxon>
        <taxon>Actinopolymorpha</taxon>
    </lineage>
</organism>
<dbReference type="GO" id="GO:0016491">
    <property type="term" value="F:oxidoreductase activity"/>
    <property type="evidence" value="ECO:0007669"/>
    <property type="project" value="UniProtKB-KW"/>
</dbReference>
<comment type="similarity">
    <text evidence="1 4">Belongs to the short-chain dehydrogenases/reductases (SDR) family.</text>
</comment>
<evidence type="ECO:0000256" key="3">
    <source>
        <dbReference type="ARBA" id="ARBA00023002"/>
    </source>
</evidence>
<evidence type="ECO:0000256" key="1">
    <source>
        <dbReference type="ARBA" id="ARBA00006484"/>
    </source>
</evidence>
<comment type="caution">
    <text evidence="5">The sequence shown here is derived from an EMBL/GenBank/DDBJ whole genome shotgun (WGS) entry which is preliminary data.</text>
</comment>
<dbReference type="PRINTS" id="PR00080">
    <property type="entry name" value="SDRFAMILY"/>
</dbReference>
<dbReference type="Gene3D" id="3.40.50.720">
    <property type="entry name" value="NAD(P)-binding Rossmann-like Domain"/>
    <property type="match status" value="1"/>
</dbReference>
<dbReference type="Pfam" id="PF00106">
    <property type="entry name" value="adh_short"/>
    <property type="match status" value="1"/>
</dbReference>
<dbReference type="PANTHER" id="PTHR43490">
    <property type="entry name" value="(+)-NEOMENTHOL DEHYDROGENASE"/>
    <property type="match status" value="1"/>
</dbReference>